<dbReference type="InterPro" id="IPR002372">
    <property type="entry name" value="PQQ_rpt_dom"/>
</dbReference>
<dbReference type="GO" id="GO:0009279">
    <property type="term" value="C:cell outer membrane"/>
    <property type="evidence" value="ECO:0007669"/>
    <property type="project" value="UniProtKB-SubCell"/>
</dbReference>
<dbReference type="SUPFAM" id="SSF50998">
    <property type="entry name" value="Quinoprotein alcohol dehydrogenase-like"/>
    <property type="match status" value="1"/>
</dbReference>
<feature type="domain" description="Pyrrolo-quinoline quinone repeat" evidence="5">
    <location>
        <begin position="110"/>
        <end position="343"/>
    </location>
</feature>
<dbReference type="PANTHER" id="PTHR34512:SF30">
    <property type="entry name" value="OUTER MEMBRANE PROTEIN ASSEMBLY FACTOR BAMB"/>
    <property type="match status" value="1"/>
</dbReference>
<protein>
    <recommendedName>
        <fullName evidence="4">Outer membrane protein assembly factor BamB</fullName>
    </recommendedName>
</protein>
<dbReference type="GO" id="GO:0051205">
    <property type="term" value="P:protein insertion into membrane"/>
    <property type="evidence" value="ECO:0007669"/>
    <property type="project" value="UniProtKB-UniRule"/>
</dbReference>
<evidence type="ECO:0000259" key="5">
    <source>
        <dbReference type="Pfam" id="PF13360"/>
    </source>
</evidence>
<evidence type="ECO:0000256" key="4">
    <source>
        <dbReference type="HAMAP-Rule" id="MF_00923"/>
    </source>
</evidence>
<name>A0A378Q942_FAUOS</name>
<accession>A0A378Q942</accession>
<dbReference type="Proteomes" id="UP000255230">
    <property type="component" value="Unassembled WGS sequence"/>
</dbReference>
<dbReference type="EMBL" id="UGPY01000001">
    <property type="protein sequence ID" value="STY97321.1"/>
    <property type="molecule type" value="Genomic_DNA"/>
</dbReference>
<comment type="similarity">
    <text evidence="4">Belongs to the BamB family.</text>
</comment>
<evidence type="ECO:0000313" key="6">
    <source>
        <dbReference type="EMBL" id="STY97321.1"/>
    </source>
</evidence>
<comment type="function">
    <text evidence="4">Part of the outer membrane protein assembly complex, which is involved in assembly and insertion of beta-barrel proteins into the outer membrane.</text>
</comment>
<keyword evidence="7" id="KW-1185">Reference proteome</keyword>
<organism evidence="6 7">
    <name type="scientific">Faucicola osloensis</name>
    <name type="common">Moraxella osloensis</name>
    <dbReference type="NCBI Taxonomy" id="34062"/>
    <lineage>
        <taxon>Bacteria</taxon>
        <taxon>Pseudomonadati</taxon>
        <taxon>Pseudomonadota</taxon>
        <taxon>Gammaproteobacteria</taxon>
        <taxon>Moraxellales</taxon>
        <taxon>Moraxellaceae</taxon>
        <taxon>Faucicola</taxon>
    </lineage>
</organism>
<comment type="subunit">
    <text evidence="4">Part of the Bam complex.</text>
</comment>
<dbReference type="Pfam" id="PF13360">
    <property type="entry name" value="PQQ_2"/>
    <property type="match status" value="1"/>
</dbReference>
<comment type="subcellular location">
    <subcellularLocation>
        <location evidence="4">Cell outer membrane</location>
    </subcellularLocation>
</comment>
<evidence type="ECO:0000256" key="3">
    <source>
        <dbReference type="ARBA" id="ARBA00023237"/>
    </source>
</evidence>
<keyword evidence="2 4" id="KW-0472">Membrane</keyword>
<dbReference type="SMART" id="SM00564">
    <property type="entry name" value="PQQ"/>
    <property type="match status" value="6"/>
</dbReference>
<dbReference type="InterPro" id="IPR018391">
    <property type="entry name" value="PQQ_b-propeller_rpt"/>
</dbReference>
<keyword evidence="6" id="KW-0449">Lipoprotein</keyword>
<keyword evidence="1 4" id="KW-0732">Signal</keyword>
<dbReference type="GO" id="GO:0043165">
    <property type="term" value="P:Gram-negative-bacterium-type cell outer membrane assembly"/>
    <property type="evidence" value="ECO:0007669"/>
    <property type="project" value="UniProtKB-UniRule"/>
</dbReference>
<reference evidence="6 7" key="1">
    <citation type="submission" date="2018-06" db="EMBL/GenBank/DDBJ databases">
        <authorList>
            <consortium name="Pathogen Informatics"/>
            <person name="Doyle S."/>
        </authorList>
    </citation>
    <scope>NUCLEOTIDE SEQUENCE [LARGE SCALE GENOMIC DNA]</scope>
    <source>
        <strain evidence="6 7">NCTC10465</strain>
    </source>
</reference>
<dbReference type="PANTHER" id="PTHR34512">
    <property type="entry name" value="CELL SURFACE PROTEIN"/>
    <property type="match status" value="1"/>
</dbReference>
<dbReference type="InterPro" id="IPR015943">
    <property type="entry name" value="WD40/YVTN_repeat-like_dom_sf"/>
</dbReference>
<evidence type="ECO:0000256" key="2">
    <source>
        <dbReference type="ARBA" id="ARBA00023136"/>
    </source>
</evidence>
<dbReference type="InterPro" id="IPR017687">
    <property type="entry name" value="BamB"/>
</dbReference>
<evidence type="ECO:0000256" key="1">
    <source>
        <dbReference type="ARBA" id="ARBA00022729"/>
    </source>
</evidence>
<dbReference type="InterPro" id="IPR011047">
    <property type="entry name" value="Quinoprotein_ADH-like_sf"/>
</dbReference>
<gene>
    <name evidence="6" type="primary">yfgL</name>
    <name evidence="4" type="synonym">bamB</name>
    <name evidence="6" type="ORF">NCTC10465_01105</name>
</gene>
<dbReference type="HAMAP" id="MF_00923">
    <property type="entry name" value="OM_assembly_BamB"/>
    <property type="match status" value="1"/>
</dbReference>
<proteinExistence type="inferred from homology"/>
<dbReference type="Gene3D" id="2.130.10.10">
    <property type="entry name" value="YVTN repeat-like/Quinoprotein amine dehydrogenase"/>
    <property type="match status" value="1"/>
</dbReference>
<keyword evidence="3 4" id="KW-0998">Cell outer membrane</keyword>
<dbReference type="AlphaFoldDB" id="A0A378Q942"/>
<evidence type="ECO:0000313" key="7">
    <source>
        <dbReference type="Proteomes" id="UP000255230"/>
    </source>
</evidence>
<sequence length="416" mass="44538">MTTITTKSTPLSTKLSTNLMKPAVFVTALVVAMTLTGCDKFKKSDNVHKPAALVKLASSQNVISPLFSQGSNTKVSQRFGSLRNKTTISQQPTAFRVAYDNNGYVNALADGSVQAFDGQGKVLWSIKLKQGLMSGVALDEQSRVAVVSDSKGVIIALDRMTGKVIWQTPLDTVTLSPALISQNRVITLGNDGKISALSLESGAPIWTFNTQNPNLSIRGSATPILFNRNTVLVSTADGRIHALNIDNGVPIWSKRFGISTGSSDIEKISDIDATPVLDGNMLYVVSYSGQLVAADMASQQLSFVKELASLKSVGTDDSQVYATSLDGELVAMDKMTGTVNWQTDNLSYRGLSNAVSIGNYVVVGDAMGYLHVYDRASGALVDRKQAKSDVAVLQFINNRLIAQSANGAFSVWQVNR</sequence>
<dbReference type="NCBIfam" id="TIGR03300">
    <property type="entry name" value="assembly_YfgL"/>
    <property type="match status" value="1"/>
</dbReference>